<dbReference type="EMBL" id="JBHRVD010000001">
    <property type="protein sequence ID" value="MFC3326066.1"/>
    <property type="molecule type" value="Genomic_DNA"/>
</dbReference>
<keyword evidence="2" id="KW-1185">Reference proteome</keyword>
<protein>
    <submittedName>
        <fullName evidence="1">Uncharacterized protein</fullName>
    </submittedName>
</protein>
<dbReference type="RefSeq" id="WP_378984613.1">
    <property type="nucleotide sequence ID" value="NZ_JBHRVD010000001.1"/>
</dbReference>
<dbReference type="Proteomes" id="UP001595648">
    <property type="component" value="Unassembled WGS sequence"/>
</dbReference>
<evidence type="ECO:0000313" key="1">
    <source>
        <dbReference type="EMBL" id="MFC3326066.1"/>
    </source>
</evidence>
<evidence type="ECO:0000313" key="2">
    <source>
        <dbReference type="Proteomes" id="UP001595648"/>
    </source>
</evidence>
<reference evidence="2" key="1">
    <citation type="journal article" date="2019" name="Int. J. Syst. Evol. Microbiol.">
        <title>The Global Catalogue of Microorganisms (GCM) 10K type strain sequencing project: providing services to taxonomists for standard genome sequencing and annotation.</title>
        <authorList>
            <consortium name="The Broad Institute Genomics Platform"/>
            <consortium name="The Broad Institute Genome Sequencing Center for Infectious Disease"/>
            <person name="Wu L."/>
            <person name="Ma J."/>
        </authorList>
    </citation>
    <scope>NUCLEOTIDE SEQUENCE [LARGE SCALE GENOMIC DNA]</scope>
    <source>
        <strain evidence="2">ICMP 19515</strain>
    </source>
</reference>
<name>A0ABV7MVT3_9HYPH</name>
<gene>
    <name evidence="1" type="ORF">ACFOJ9_30545</name>
</gene>
<comment type="caution">
    <text evidence="1">The sequence shown here is derived from an EMBL/GenBank/DDBJ whole genome shotgun (WGS) entry which is preliminary data.</text>
</comment>
<accession>A0ABV7MVT3</accession>
<proteinExistence type="predicted"/>
<sequence>MKISKLTFQGTAAEFEAVRSQFADSPVIETVEATTADEGGRQGEQRTIELMRRVIQRTGLAPNHSRMLKAMAGAGDGGLTKTELVGAMAMTEDQFKGVIGSFGRRTSNTPGWPKEVQFYNWKWDKEVDEWRYWIDEPFRSAIAKLI</sequence>
<organism evidence="1 2">
    <name type="scientific">Mesorhizobium cantuariense</name>
    <dbReference type="NCBI Taxonomy" id="1300275"/>
    <lineage>
        <taxon>Bacteria</taxon>
        <taxon>Pseudomonadati</taxon>
        <taxon>Pseudomonadota</taxon>
        <taxon>Alphaproteobacteria</taxon>
        <taxon>Hyphomicrobiales</taxon>
        <taxon>Phyllobacteriaceae</taxon>
        <taxon>Mesorhizobium</taxon>
    </lineage>
</organism>